<dbReference type="InterPro" id="IPR013517">
    <property type="entry name" value="FG-GAP"/>
</dbReference>
<dbReference type="PANTHER" id="PTHR46580:SF2">
    <property type="entry name" value="MAM DOMAIN-CONTAINING PROTEIN"/>
    <property type="match status" value="1"/>
</dbReference>
<dbReference type="InterPro" id="IPR028994">
    <property type="entry name" value="Integrin_alpha_N"/>
</dbReference>
<dbReference type="Pfam" id="PF17963">
    <property type="entry name" value="Big_9"/>
    <property type="match status" value="1"/>
</dbReference>
<dbReference type="Proteomes" id="UP001204615">
    <property type="component" value="Unassembled WGS sequence"/>
</dbReference>
<proteinExistence type="predicted"/>
<evidence type="ECO:0000313" key="3">
    <source>
        <dbReference type="EMBL" id="MCP1373480.1"/>
    </source>
</evidence>
<dbReference type="SUPFAM" id="SSF69318">
    <property type="entry name" value="Integrin alpha N-terminal domain"/>
    <property type="match status" value="1"/>
</dbReference>
<comment type="caution">
    <text evidence="3">The sequence shown here is derived from an EMBL/GenBank/DDBJ whole genome shotgun (WGS) entry which is preliminary data.</text>
</comment>
<feature type="chain" id="PRO_5047018252" evidence="2">
    <location>
        <begin position="23"/>
        <end position="780"/>
    </location>
</feature>
<dbReference type="RefSeq" id="WP_253565246.1">
    <property type="nucleotide sequence ID" value="NZ_JAMZEK010000001.1"/>
</dbReference>
<dbReference type="Gene3D" id="2.130.10.10">
    <property type="entry name" value="YVTN repeat-like/Quinoprotein amine dehydrogenase"/>
    <property type="match status" value="1"/>
</dbReference>
<evidence type="ECO:0000313" key="4">
    <source>
        <dbReference type="Proteomes" id="UP001204615"/>
    </source>
</evidence>
<gene>
    <name evidence="3" type="ORF">NC595_05350</name>
</gene>
<reference evidence="3 4" key="1">
    <citation type="submission" date="2022-06" db="EMBL/GenBank/DDBJ databases">
        <title>Dyella sp. Sa strain:Sa Genome sequencing.</title>
        <authorList>
            <person name="Park S."/>
        </authorList>
    </citation>
    <scope>NUCLEOTIDE SEQUENCE [LARGE SCALE GENOMIC DNA]</scope>
    <source>
        <strain evidence="3 4">Sa</strain>
    </source>
</reference>
<name>A0ABT1F7Y3_9GAMM</name>
<dbReference type="Gene3D" id="2.60.40.3440">
    <property type="match status" value="1"/>
</dbReference>
<dbReference type="Gene3D" id="2.130.10.130">
    <property type="entry name" value="Integrin alpha, N-terminal"/>
    <property type="match status" value="1"/>
</dbReference>
<sequence length="780" mass="82905">MHRSIAAVFAAALALCASVAQADGTFIAAPNRTDMVIDTARQMIYIANGTEVLRYDLSCDCESTPIVLGGVLKGMDLSPDGNTLAVADEANDGVNTWVHLVNLDTFSDNKITVPLANIYGQIFEVGIFSVAYAYDGTLLTTSEFPGSGDVPLRKLDPSTGIWTQLAMVQQRAMLAPSADRKVIGFAESNISDGRWGVYYADTGNIVRRQWYTDGTSAFNYEMATSPDGSQFMIPTAHGAIVYDSSYQQIITLGATLAPQPIGGTYDPVRPLLYLPWTTTSEVRIYDSSTLTQVGSYSVGDVFNNVGINAFVQGRTKMSADGSILAVSVTGGVQYINLYAPVSAAPLNATSNGGRLVVRLPASIGNGRPMAYDFPTAPAHGQVFVNDGVMTYVPDPGFSGTDTFSYAAHYGNTSASAPVSITVTPFSTSYTLVSFGTLPALSPTNAAPGSHTVPNDFNGDGASDLIWFNPDLSELGIWTMTSSAHGPRRTGARTFNITPGYYVGASGDFTGDGYGDLVFTSTNRDLWLWSNVGGRGFQSEYVGTYPYNWQLVGAGDINGDGYDDLLWLDPSDCQFGYWLMKGSKRIGSKVVNVSCGYYPVSLGYFNSSPRLSIFWTSAAGDLYVWDSTGSGFRSYNLSSAFDGSGSTDRPARSAWAIGGGHAGNGIGLERYDSATGQGYGLTLQRTFDARGFQTDVVRSQTWSGTAPFISPGSAGYLVQNGNTGLYTLNPQSHTIMTYGPVAGSPAISGAAPQPGGTSWTYPYGWRVVGAPANGATPLPWR</sequence>
<keyword evidence="4" id="KW-1185">Reference proteome</keyword>
<organism evidence="3 4">
    <name type="scientific">Dyella lutea</name>
    <dbReference type="NCBI Taxonomy" id="2950441"/>
    <lineage>
        <taxon>Bacteria</taxon>
        <taxon>Pseudomonadati</taxon>
        <taxon>Pseudomonadota</taxon>
        <taxon>Gammaproteobacteria</taxon>
        <taxon>Lysobacterales</taxon>
        <taxon>Rhodanobacteraceae</taxon>
        <taxon>Dyella</taxon>
    </lineage>
</organism>
<evidence type="ECO:0000256" key="1">
    <source>
        <dbReference type="ARBA" id="ARBA00022729"/>
    </source>
</evidence>
<protein>
    <submittedName>
        <fullName evidence="3">FG-GAP-like repeat-containing protein</fullName>
    </submittedName>
</protein>
<dbReference type="EMBL" id="JAMZEK010000001">
    <property type="protein sequence ID" value="MCP1373480.1"/>
    <property type="molecule type" value="Genomic_DNA"/>
</dbReference>
<dbReference type="Pfam" id="PF13517">
    <property type="entry name" value="FG-GAP_3"/>
    <property type="match status" value="1"/>
</dbReference>
<keyword evidence="1 2" id="KW-0732">Signal</keyword>
<accession>A0ABT1F7Y3</accession>
<evidence type="ECO:0000256" key="2">
    <source>
        <dbReference type="SAM" id="SignalP"/>
    </source>
</evidence>
<dbReference type="InterPro" id="IPR015943">
    <property type="entry name" value="WD40/YVTN_repeat-like_dom_sf"/>
</dbReference>
<dbReference type="SUPFAM" id="SSF50969">
    <property type="entry name" value="YVTN repeat-like/Quinoprotein amine dehydrogenase"/>
    <property type="match status" value="1"/>
</dbReference>
<dbReference type="PANTHER" id="PTHR46580">
    <property type="entry name" value="SENSOR KINASE-RELATED"/>
    <property type="match status" value="1"/>
</dbReference>
<dbReference type="InterPro" id="IPR011044">
    <property type="entry name" value="Quino_amine_DH_bsu"/>
</dbReference>
<feature type="signal peptide" evidence="2">
    <location>
        <begin position="1"/>
        <end position="22"/>
    </location>
</feature>